<feature type="region of interest" description="Disordered" evidence="1">
    <location>
        <begin position="134"/>
        <end position="188"/>
    </location>
</feature>
<accession>A0A931MZX1</accession>
<reference evidence="4" key="1">
    <citation type="submission" date="2020-12" db="EMBL/GenBank/DDBJ databases">
        <title>Methylobrevis albus sp. nov., isolated from fresh water lack sediment.</title>
        <authorList>
            <person name="Zou Q."/>
        </authorList>
    </citation>
    <scope>NUCLEOTIDE SEQUENCE</scope>
    <source>
        <strain evidence="4">L22</strain>
    </source>
</reference>
<dbReference type="GO" id="GO:0005509">
    <property type="term" value="F:calcium ion binding"/>
    <property type="evidence" value="ECO:0007669"/>
    <property type="project" value="InterPro"/>
</dbReference>
<feature type="compositionally biased region" description="Pro residues" evidence="1">
    <location>
        <begin position="172"/>
        <end position="181"/>
    </location>
</feature>
<evidence type="ECO:0000256" key="2">
    <source>
        <dbReference type="SAM" id="SignalP"/>
    </source>
</evidence>
<dbReference type="SMART" id="SM00054">
    <property type="entry name" value="EFh"/>
    <property type="match status" value="2"/>
</dbReference>
<sequence>MKKTTGAIIAALALAGTMVGAGVASADGWGRGHDRGGPHGKGHHGRMAAELMERYDTNGDGRITQEEIDAVQATRFADAAAGGDAVTLDNFKTFWLQEHDERVVRAFQRLDRDGDGRITAEEFNRRTDGLVERLDRDGDGALSRVDRPRGPHHDRRGPQGDHERGERGPGRDAPPPPPPAGDAPESAQ</sequence>
<feature type="chain" id="PRO_5038080313" evidence="2">
    <location>
        <begin position="27"/>
        <end position="188"/>
    </location>
</feature>
<dbReference type="Proteomes" id="UP000631694">
    <property type="component" value="Unassembled WGS sequence"/>
</dbReference>
<keyword evidence="2" id="KW-0732">Signal</keyword>
<dbReference type="RefSeq" id="WP_197311618.1">
    <property type="nucleotide sequence ID" value="NZ_JADZLT010000050.1"/>
</dbReference>
<evidence type="ECO:0000256" key="1">
    <source>
        <dbReference type="SAM" id="MobiDB-lite"/>
    </source>
</evidence>
<name>A0A931MZX1_9HYPH</name>
<dbReference type="AlphaFoldDB" id="A0A931MZX1"/>
<feature type="compositionally biased region" description="Basic and acidic residues" evidence="1">
    <location>
        <begin position="134"/>
        <end position="170"/>
    </location>
</feature>
<feature type="signal peptide" evidence="2">
    <location>
        <begin position="1"/>
        <end position="26"/>
    </location>
</feature>
<comment type="caution">
    <text evidence="4">The sequence shown here is derived from an EMBL/GenBank/DDBJ whole genome shotgun (WGS) entry which is preliminary data.</text>
</comment>
<dbReference type="PROSITE" id="PS00018">
    <property type="entry name" value="EF_HAND_1"/>
    <property type="match status" value="2"/>
</dbReference>
<evidence type="ECO:0000313" key="5">
    <source>
        <dbReference type="Proteomes" id="UP000631694"/>
    </source>
</evidence>
<feature type="domain" description="EF-hand" evidence="3">
    <location>
        <begin position="98"/>
        <end position="133"/>
    </location>
</feature>
<proteinExistence type="predicted"/>
<dbReference type="InterPro" id="IPR018247">
    <property type="entry name" value="EF_Hand_1_Ca_BS"/>
</dbReference>
<dbReference type="PROSITE" id="PS50222">
    <property type="entry name" value="EF_HAND_2"/>
    <property type="match status" value="2"/>
</dbReference>
<gene>
    <name evidence="4" type="ORF">I5731_12030</name>
</gene>
<dbReference type="InterPro" id="IPR011992">
    <property type="entry name" value="EF-hand-dom_pair"/>
</dbReference>
<keyword evidence="5" id="KW-1185">Reference proteome</keyword>
<feature type="domain" description="EF-hand" evidence="3">
    <location>
        <begin position="43"/>
        <end position="78"/>
    </location>
</feature>
<dbReference type="Gene3D" id="1.10.238.10">
    <property type="entry name" value="EF-hand"/>
    <property type="match status" value="1"/>
</dbReference>
<dbReference type="Pfam" id="PF13499">
    <property type="entry name" value="EF-hand_7"/>
    <property type="match status" value="1"/>
</dbReference>
<dbReference type="InterPro" id="IPR002048">
    <property type="entry name" value="EF_hand_dom"/>
</dbReference>
<dbReference type="SUPFAM" id="SSF47473">
    <property type="entry name" value="EF-hand"/>
    <property type="match status" value="1"/>
</dbReference>
<dbReference type="EMBL" id="JADZLT010000050">
    <property type="protein sequence ID" value="MBH0238554.1"/>
    <property type="molecule type" value="Genomic_DNA"/>
</dbReference>
<evidence type="ECO:0000313" key="4">
    <source>
        <dbReference type="EMBL" id="MBH0238554.1"/>
    </source>
</evidence>
<protein>
    <submittedName>
        <fullName evidence="4">EF-hand domain-containing protein</fullName>
    </submittedName>
</protein>
<organism evidence="4 5">
    <name type="scientific">Methylobrevis albus</name>
    <dbReference type="NCBI Taxonomy" id="2793297"/>
    <lineage>
        <taxon>Bacteria</taxon>
        <taxon>Pseudomonadati</taxon>
        <taxon>Pseudomonadota</taxon>
        <taxon>Alphaproteobacteria</taxon>
        <taxon>Hyphomicrobiales</taxon>
        <taxon>Pleomorphomonadaceae</taxon>
        <taxon>Methylobrevis</taxon>
    </lineage>
</organism>
<evidence type="ECO:0000259" key="3">
    <source>
        <dbReference type="PROSITE" id="PS50222"/>
    </source>
</evidence>